<comment type="caution">
    <text evidence="21">The sequence shown here is derived from an EMBL/GenBank/DDBJ whole genome shotgun (WGS) entry which is preliminary data.</text>
</comment>
<dbReference type="Proteomes" id="UP000618051">
    <property type="component" value="Unassembled WGS sequence"/>
</dbReference>
<dbReference type="SMART" id="SM00589">
    <property type="entry name" value="PRY"/>
    <property type="match status" value="1"/>
</dbReference>
<dbReference type="InterPro" id="IPR000315">
    <property type="entry name" value="Znf_B-box"/>
</dbReference>
<dbReference type="CDD" id="cd19776">
    <property type="entry name" value="Bbox2_TRIM25_C-IV"/>
    <property type="match status" value="1"/>
</dbReference>
<dbReference type="CDD" id="cd16597">
    <property type="entry name" value="RING-HC_TRIM25_C-IV"/>
    <property type="match status" value="1"/>
</dbReference>
<dbReference type="InterPro" id="IPR017907">
    <property type="entry name" value="Znf_RING_CS"/>
</dbReference>
<keyword evidence="6" id="KW-0963">Cytoplasm</keyword>
<reference evidence="22 23" key="2">
    <citation type="journal article" date="2021" name="J. Hered.">
        <title>Feather Gene Expression Elucidates the Developmental Basis of Plumage Iridescence in African Starlings.</title>
        <authorList>
            <person name="Rubenstein D.R."/>
            <person name="Corvelo A."/>
            <person name="MacManes M.D."/>
            <person name="Maia R."/>
            <person name="Narzisi G."/>
            <person name="Rousaki A."/>
            <person name="Vandenabeele P."/>
            <person name="Shawkey M.D."/>
            <person name="Solomon J."/>
        </authorList>
    </citation>
    <scope>NUCLEOTIDE SEQUENCE [LARGE SCALE GENOMIC DNA]</scope>
    <source>
        <strain evidence="22">SS15</strain>
    </source>
</reference>
<evidence type="ECO:0000256" key="3">
    <source>
        <dbReference type="ARBA" id="ARBA00004496"/>
    </source>
</evidence>
<keyword evidence="13" id="KW-0862">Zinc</keyword>
<dbReference type="FunFam" id="2.60.120.920:FF:000045">
    <property type="entry name" value="E3 ubiquitin/ISG15 ligase TRIM25"/>
    <property type="match status" value="1"/>
</dbReference>
<feature type="non-terminal residue" evidence="21">
    <location>
        <position position="1"/>
    </location>
</feature>
<evidence type="ECO:0000313" key="21">
    <source>
        <dbReference type="EMBL" id="KAG0122227.1"/>
    </source>
</evidence>
<evidence type="ECO:0000256" key="17">
    <source>
        <dbReference type="PROSITE-ProRule" id="PRU00175"/>
    </source>
</evidence>
<keyword evidence="21" id="KW-0436">Ligase</keyword>
<evidence type="ECO:0000256" key="15">
    <source>
        <dbReference type="ARBA" id="ARBA00023054"/>
    </source>
</evidence>
<protein>
    <recommendedName>
        <fullName evidence="5">RING-type E3 ubiquitin transferase</fullName>
        <ecNumber evidence="5">2.3.2.27</ecNumber>
    </recommendedName>
</protein>
<dbReference type="InterPro" id="IPR027370">
    <property type="entry name" value="Znf-RING_euk"/>
</dbReference>
<feature type="region of interest" description="Disordered" evidence="18">
    <location>
        <begin position="437"/>
        <end position="476"/>
    </location>
</feature>
<keyword evidence="7" id="KW-0597">Phosphoprotein</keyword>
<keyword evidence="15" id="KW-0175">Coiled coil</keyword>
<evidence type="ECO:0000259" key="20">
    <source>
        <dbReference type="PROSITE" id="PS50188"/>
    </source>
</evidence>
<dbReference type="CDD" id="cd19842">
    <property type="entry name" value="Bbox1_TRIM25-like_C-IV"/>
    <property type="match status" value="1"/>
</dbReference>
<accession>A0A835NW37</accession>
<dbReference type="Pfam" id="PF25600">
    <property type="entry name" value="TRIM_CC"/>
    <property type="match status" value="1"/>
</dbReference>
<evidence type="ECO:0000256" key="5">
    <source>
        <dbReference type="ARBA" id="ARBA00012483"/>
    </source>
</evidence>
<keyword evidence="9" id="KW-0808">Transferase</keyword>
<feature type="compositionally biased region" description="Basic and acidic residues" evidence="18">
    <location>
        <begin position="437"/>
        <end position="450"/>
    </location>
</feature>
<evidence type="ECO:0000256" key="10">
    <source>
        <dbReference type="ARBA" id="ARBA00022723"/>
    </source>
</evidence>
<dbReference type="PROSITE" id="PS50089">
    <property type="entry name" value="ZF_RING_2"/>
    <property type="match status" value="1"/>
</dbReference>
<comment type="pathway">
    <text evidence="4">Protein modification; protein ubiquitination.</text>
</comment>
<evidence type="ECO:0000256" key="8">
    <source>
        <dbReference type="ARBA" id="ARBA00022588"/>
    </source>
</evidence>
<dbReference type="GO" id="GO:0005737">
    <property type="term" value="C:cytoplasm"/>
    <property type="evidence" value="ECO:0007669"/>
    <property type="project" value="UniProtKB-SubCell"/>
</dbReference>
<evidence type="ECO:0000256" key="2">
    <source>
        <dbReference type="ARBA" id="ARBA00004123"/>
    </source>
</evidence>
<dbReference type="InterPro" id="IPR003877">
    <property type="entry name" value="SPRY_dom"/>
</dbReference>
<dbReference type="EC" id="2.3.2.27" evidence="5"/>
<dbReference type="InterPro" id="IPR043136">
    <property type="entry name" value="B30.2/SPRY_sf"/>
</dbReference>
<feature type="domain" description="RING-type" evidence="19">
    <location>
        <begin position="78"/>
        <end position="119"/>
    </location>
</feature>
<organism evidence="21">
    <name type="scientific">Lamprotornis superbus</name>
    <dbReference type="NCBI Taxonomy" id="245042"/>
    <lineage>
        <taxon>Eukaryota</taxon>
        <taxon>Metazoa</taxon>
        <taxon>Chordata</taxon>
        <taxon>Craniata</taxon>
        <taxon>Vertebrata</taxon>
        <taxon>Euteleostomi</taxon>
        <taxon>Archelosauria</taxon>
        <taxon>Archosauria</taxon>
        <taxon>Dinosauria</taxon>
        <taxon>Saurischia</taxon>
        <taxon>Theropoda</taxon>
        <taxon>Coelurosauria</taxon>
        <taxon>Aves</taxon>
        <taxon>Neognathae</taxon>
        <taxon>Neoaves</taxon>
        <taxon>Telluraves</taxon>
        <taxon>Australaves</taxon>
        <taxon>Passeriformes</taxon>
        <taxon>Sturnidae</taxon>
        <taxon>Lamprotornis</taxon>
    </lineage>
</organism>
<dbReference type="PANTHER" id="PTHR25465">
    <property type="entry name" value="B-BOX DOMAIN CONTAINING"/>
    <property type="match status" value="1"/>
</dbReference>
<dbReference type="SUPFAM" id="SSF49899">
    <property type="entry name" value="Concanavalin A-like lectins/glucanases"/>
    <property type="match status" value="1"/>
</dbReference>
<keyword evidence="11 17" id="KW-0863">Zinc-finger</keyword>
<keyword evidence="16" id="KW-0539">Nucleus</keyword>
<keyword evidence="8" id="KW-0399">Innate immunity</keyword>
<dbReference type="GO" id="GO:0016874">
    <property type="term" value="F:ligase activity"/>
    <property type="evidence" value="ECO:0007669"/>
    <property type="project" value="UniProtKB-KW"/>
</dbReference>
<keyword evidence="10" id="KW-0479">Metal-binding</keyword>
<dbReference type="Gene3D" id="2.60.120.920">
    <property type="match status" value="1"/>
</dbReference>
<dbReference type="EMBL" id="JADDUC020000022">
    <property type="protein sequence ID" value="KAI1232431.1"/>
    <property type="molecule type" value="Genomic_DNA"/>
</dbReference>
<keyword evidence="12" id="KW-0833">Ubl conjugation pathway</keyword>
<gene>
    <name evidence="22" type="ORF">IHE44_0006891</name>
    <name evidence="21" type="ORF">IHE44_009482</name>
</gene>
<dbReference type="GO" id="GO:0005634">
    <property type="term" value="C:nucleus"/>
    <property type="evidence" value="ECO:0007669"/>
    <property type="project" value="UniProtKB-SubCell"/>
</dbReference>
<feature type="compositionally biased region" description="Low complexity" evidence="18">
    <location>
        <begin position="464"/>
        <end position="476"/>
    </location>
</feature>
<dbReference type="AlphaFoldDB" id="A0A835NW37"/>
<dbReference type="InterPro" id="IPR013083">
    <property type="entry name" value="Znf_RING/FYVE/PHD"/>
</dbReference>
<dbReference type="Gene3D" id="4.10.830.40">
    <property type="match status" value="1"/>
</dbReference>
<dbReference type="InterPro" id="IPR058030">
    <property type="entry name" value="TRIM8/14/16/25/29/45/65_CC"/>
</dbReference>
<name>A0A835NW37_9PASS</name>
<evidence type="ECO:0000256" key="12">
    <source>
        <dbReference type="ARBA" id="ARBA00022786"/>
    </source>
</evidence>
<dbReference type="GO" id="GO:0008270">
    <property type="term" value="F:zinc ion binding"/>
    <property type="evidence" value="ECO:0007669"/>
    <property type="project" value="UniProtKB-KW"/>
</dbReference>
<dbReference type="Pfam" id="PF13445">
    <property type="entry name" value="zf-RING_UBOX"/>
    <property type="match status" value="1"/>
</dbReference>
<feature type="domain" description="B30.2/SPRY" evidence="20">
    <location>
        <begin position="487"/>
        <end position="681"/>
    </location>
</feature>
<evidence type="ECO:0000256" key="11">
    <source>
        <dbReference type="ARBA" id="ARBA00022771"/>
    </source>
</evidence>
<evidence type="ECO:0000313" key="23">
    <source>
        <dbReference type="Proteomes" id="UP000618051"/>
    </source>
</evidence>
<sequence>HPGAARPPTWAGTAGFVPGCRPSRRGGDGIRSFPESPGHSFVSPSSGLFLALGAAADGAMAALESEPSLSGLEEELTCSICLCLFSSPVTIPCGHNFCASCLDLTWAGLSGGFSCPQCRATFAGRPQLQKNTVLCRVVEQLQGRAGAKGEEEEEEENGDGEAGGCWAQEPPVSCDSCQEAPAVQTCLTCTASFCAEHLRPHRDSPAFRDHQLCPPLRDLQQRKCPQHNRLFEFFCSNHGACICSLCLLGHKLCPTSPLEQAKAAAQKSTALLLLVSRKRNPHVPQRLSCSSRRVFCLQTVLLKPVPICSCLLQETASRKKELIRNEFSEIKAVIEERENEIMKAITEEEKRVWNKFDYIYSVLGNKKNEIQSLKDQIEMALTENDDVLFLKRAAALQKKSTKEAFVPAVEMDQNVMHSTYQAAIILKDVVKLSVNQSREKKEDQTCKEKTNPPAQPTSRGETDTTPATTPAAAPAAPAAPAAAAAKELIDSFLKKPREELLQYAANITLDYNTAHNTVVLSENYTRMSISDTFTGHKYHPQRFTDYRQVLGFQCFKRGIHYWEVQLQQSSFCGVGVCYGSMERRGPESRLGRNSRSWCIEWLNSKISSWHNDVEKCLPNTKATKIGVLLHCEGGFVIFMAVGEKNNLIYKFKAQFTEALYPAFWLFSNDAVISLCHMKEMGYGIDGSKQGGRQKWRHNRIQKTLLVHHSLSYGELEKGQAELDVVWTGPKLPPSPEPHTIISNAASSLRMRSSFPVNKTGALFGLVNQHEILKARGTAQPGFPEVFIPSEEEISPSLLHLALQEGSDGASPLPTPFLLLENSTFWTLTSTWDMWFSESWETFRMDPFTTRCEKTRGNEDLGSKASPF</sequence>
<evidence type="ECO:0000256" key="13">
    <source>
        <dbReference type="ARBA" id="ARBA00022833"/>
    </source>
</evidence>
<proteinExistence type="predicted"/>
<dbReference type="InterPro" id="IPR003879">
    <property type="entry name" value="Butyrophylin_SPRY"/>
</dbReference>
<dbReference type="Gene3D" id="3.30.160.60">
    <property type="entry name" value="Classic Zinc Finger"/>
    <property type="match status" value="1"/>
</dbReference>
<evidence type="ECO:0000256" key="14">
    <source>
        <dbReference type="ARBA" id="ARBA00022859"/>
    </source>
</evidence>
<dbReference type="InterPro" id="IPR001870">
    <property type="entry name" value="B30.2/SPRY"/>
</dbReference>
<keyword evidence="14" id="KW-0391">Immunity</keyword>
<evidence type="ECO:0000256" key="4">
    <source>
        <dbReference type="ARBA" id="ARBA00004906"/>
    </source>
</evidence>
<dbReference type="InterPro" id="IPR006574">
    <property type="entry name" value="PRY"/>
</dbReference>
<reference evidence="21" key="1">
    <citation type="submission" date="2020-10" db="EMBL/GenBank/DDBJ databases">
        <title>Feather gene expression reveals the developmental basis of iridescence in African starlings.</title>
        <authorList>
            <person name="Rubenstein D.R."/>
        </authorList>
    </citation>
    <scope>NUCLEOTIDE SEQUENCE</scope>
    <source>
        <strain evidence="21">SS15</strain>
        <tissue evidence="21">Liver</tissue>
    </source>
</reference>
<dbReference type="PROSITE" id="PS00518">
    <property type="entry name" value="ZF_RING_1"/>
    <property type="match status" value="1"/>
</dbReference>
<dbReference type="SUPFAM" id="SSF57850">
    <property type="entry name" value="RING/U-box"/>
    <property type="match status" value="1"/>
</dbReference>
<dbReference type="PROSITE" id="PS50188">
    <property type="entry name" value="B302_SPRY"/>
    <property type="match status" value="1"/>
</dbReference>
<keyword evidence="23" id="KW-1185">Reference proteome</keyword>
<dbReference type="GO" id="GO:0045087">
    <property type="term" value="P:innate immune response"/>
    <property type="evidence" value="ECO:0007669"/>
    <property type="project" value="UniProtKB-KW"/>
</dbReference>
<evidence type="ECO:0000256" key="1">
    <source>
        <dbReference type="ARBA" id="ARBA00000900"/>
    </source>
</evidence>
<dbReference type="OrthoDB" id="6270329at2759"/>
<comment type="catalytic activity">
    <reaction evidence="1">
        <text>S-ubiquitinyl-[E2 ubiquitin-conjugating enzyme]-L-cysteine + [acceptor protein]-L-lysine = [E2 ubiquitin-conjugating enzyme]-L-cysteine + N(6)-ubiquitinyl-[acceptor protein]-L-lysine.</text>
        <dbReference type="EC" id="2.3.2.27"/>
    </reaction>
</comment>
<dbReference type="SMART" id="SM00449">
    <property type="entry name" value="SPRY"/>
    <property type="match status" value="1"/>
</dbReference>
<dbReference type="InterPro" id="IPR013320">
    <property type="entry name" value="ConA-like_dom_sf"/>
</dbReference>
<evidence type="ECO:0000256" key="9">
    <source>
        <dbReference type="ARBA" id="ARBA00022679"/>
    </source>
</evidence>
<dbReference type="SUPFAM" id="SSF57845">
    <property type="entry name" value="B-box zinc-binding domain"/>
    <property type="match status" value="1"/>
</dbReference>
<evidence type="ECO:0000259" key="19">
    <source>
        <dbReference type="PROSITE" id="PS50089"/>
    </source>
</evidence>
<dbReference type="GO" id="GO:0061630">
    <property type="term" value="F:ubiquitin protein ligase activity"/>
    <property type="evidence" value="ECO:0007669"/>
    <property type="project" value="UniProtKB-EC"/>
</dbReference>
<evidence type="ECO:0000313" key="22">
    <source>
        <dbReference type="EMBL" id="KAI1232431.1"/>
    </source>
</evidence>
<evidence type="ECO:0000256" key="16">
    <source>
        <dbReference type="ARBA" id="ARBA00023242"/>
    </source>
</evidence>
<evidence type="ECO:0000256" key="18">
    <source>
        <dbReference type="SAM" id="MobiDB-lite"/>
    </source>
</evidence>
<reference evidence="22" key="3">
    <citation type="submission" date="2022-01" db="EMBL/GenBank/DDBJ databases">
        <authorList>
            <person name="Rubenstein D.R."/>
        </authorList>
    </citation>
    <scope>NUCLEOTIDE SEQUENCE</scope>
    <source>
        <strain evidence="22">SS15</strain>
        <tissue evidence="22">Liver</tissue>
    </source>
</reference>
<comment type="subcellular location">
    <subcellularLocation>
        <location evidence="3">Cytoplasm</location>
    </subcellularLocation>
    <subcellularLocation>
        <location evidence="2">Nucleus</location>
    </subcellularLocation>
</comment>
<dbReference type="Pfam" id="PF00622">
    <property type="entry name" value="SPRY"/>
    <property type="match status" value="1"/>
</dbReference>
<dbReference type="PANTHER" id="PTHR25465:SF77">
    <property type="entry name" value="E3 UBIQUITIN_ISG15 LIGASE TRIM25"/>
    <property type="match status" value="1"/>
</dbReference>
<dbReference type="Gene3D" id="3.30.40.10">
    <property type="entry name" value="Zinc/RING finger domain, C3HC4 (zinc finger)"/>
    <property type="match status" value="1"/>
</dbReference>
<evidence type="ECO:0000256" key="6">
    <source>
        <dbReference type="ARBA" id="ARBA00022490"/>
    </source>
</evidence>
<dbReference type="Pfam" id="PF13765">
    <property type="entry name" value="PRY"/>
    <property type="match status" value="1"/>
</dbReference>
<dbReference type="InterPro" id="IPR051051">
    <property type="entry name" value="E3_ubiq-ligase_TRIM/RNF"/>
</dbReference>
<dbReference type="PRINTS" id="PR01407">
    <property type="entry name" value="BUTYPHLNCDUF"/>
</dbReference>
<dbReference type="SMART" id="SM00184">
    <property type="entry name" value="RING"/>
    <property type="match status" value="1"/>
</dbReference>
<dbReference type="InterPro" id="IPR001841">
    <property type="entry name" value="Znf_RING"/>
</dbReference>
<evidence type="ECO:0000256" key="7">
    <source>
        <dbReference type="ARBA" id="ARBA00022553"/>
    </source>
</evidence>
<dbReference type="SMART" id="SM00336">
    <property type="entry name" value="BBOX"/>
    <property type="match status" value="2"/>
</dbReference>
<dbReference type="FunFam" id="3.30.40.10:FF:000438">
    <property type="entry name" value="Bloodthirsty-related gene family, member 25"/>
    <property type="match status" value="1"/>
</dbReference>
<dbReference type="EMBL" id="JADDUC010000038">
    <property type="protein sequence ID" value="KAG0122227.1"/>
    <property type="molecule type" value="Genomic_DNA"/>
</dbReference>